<dbReference type="InterPro" id="IPR011047">
    <property type="entry name" value="Quinoprotein_ADH-like_sf"/>
</dbReference>
<dbReference type="InterPro" id="IPR019775">
    <property type="entry name" value="WD40_repeat_CS"/>
</dbReference>
<gene>
    <name evidence="9" type="primary">GEMIN5</name>
</gene>
<keyword evidence="10" id="KW-1185">Reference proteome</keyword>
<dbReference type="Bgee" id="ENSACLG00000024886">
    <property type="expression patterns" value="Expressed in testis and 6 other cell types or tissues"/>
</dbReference>
<dbReference type="GO" id="GO:0005634">
    <property type="term" value="C:nucleus"/>
    <property type="evidence" value="ECO:0007669"/>
    <property type="project" value="TreeGrafter"/>
</dbReference>
<evidence type="ECO:0000313" key="10">
    <source>
        <dbReference type="Proteomes" id="UP000265100"/>
    </source>
</evidence>
<dbReference type="Pfam" id="PF23777">
    <property type="entry name" value="GEMI5_RBS"/>
    <property type="match status" value="2"/>
</dbReference>
<dbReference type="GO" id="GO:0003730">
    <property type="term" value="F:mRNA 3'-UTR binding"/>
    <property type="evidence" value="ECO:0007669"/>
    <property type="project" value="TreeGrafter"/>
</dbReference>
<feature type="repeat" description="WD" evidence="3">
    <location>
        <begin position="254"/>
        <end position="277"/>
    </location>
</feature>
<sequence>MRERSLPASPNWYCSRCSDVSSSGLLGVGAKNIIYLIDVSVSSCRVAGACPGCPFLCVFSGELVGHKDLVSGFSFCQHAGQSHICVSSSSDGSVRFWDSSSKTLIREHTAHQSSVSALHWSPVDKNLVVSGDEKGVVVCHWYHTGDTTSFFPEPRTIFCLTCSPHTWNYVAVGYKDGMIVLIDVSKKGEVIHRLRGHDDEIHALAWSPLAHEDALYTRPEDGEGNHPEATAVVIWAVFKLSSLFFFLKYVRGCYLASGSKDQTVRLWSTAKGKGVMTLKLPYLKRRGTAVDPGVKERLWLSVHWPKGRPTQLVSSCFSGELVMWDLTKTGKQRWTLFGTSSEGQNHSRIVFNMSSVHLQDGRELLISTSMDREVKCWDLASLECCWTLPTLGGFVYALTFSPVGTGCLALGVGDNMIRVWNTLTTQNKYDVRSFWQGIKSKVTALAWHPTKEGSLSFGTDDGKVGIYDVFSNKPPQISSSYHRKTVYTLAWGPPVPPMSFGTAGGKPSFSLYSCAGEGVILQHDPYKLNGEASDIDKLIRDTNDIKHKLSPHTDLSWKPDGKVVAIGNEDGCIDVYQAPSLKLLCSIQQHHKIINTLRWHHDHSSALELHCLLASGSSNAIVYVHDLRSVIENPPESPVVLTEPYRRLCGHTAKITSMAWSPHHNARLVTVSYDGTAQVWDVLEEAAVSNYRGHVGYLLCVDWSPVDPDVIWTGGKDFTLQEWSVSKQEFTKPPKGKKMVDLKEKMKANTKQKKKNKKAGPSGAEGAAQPEVNGAPVTIGERAVTGQGVSGEDDEDEASSTSSPAPSPGSSSENSSCHFKIFCYFCVEAPNIFCLSATFEMQRKSSAAVKSKDKPDLTGLKKKKPRSMLPLSTSMDHRPKDELLQDCITLASVRHDNSQGDHIHLGLFADRQALYRMFDAEGEGHVEAGHFDSVVYLRLWSGDLEGALQLATEKGELNDHLVLFAPPAGFVVWSRTVEAFVKQLCLQEQYLKAASHLLSINKLYEAVDLLRSHKLYREAIALVKARLPADEPLLKELYTCWAAVLEKDGHFSAAAKCYLAADASFDAAKVIARKNDVLSLRTAASLARISGDSSLAQSLSLRCAKDLAAARDWVGAQEVLSLQDSLLVSSRSVNLGLEDELKVYSEVSPAASCASRHPWASPGERHISIMDRVRDVWEEQFAVSHQSVGALLQELKSAESPMPTANSPLRQVLLHSSLHLTCAVLSWLLADDDQLVTELWHAVAWPREAGHFCVSAELCRLLFRKHPKVLHHTEEAAKAAASSLQAFVLYHRLYECWWRTSGGSQEIQNGLSLSLADSSPEDEMKDEVSNGGLLESAETHRPVSGSFHKLGLDPSLLLCEPHAACQATQRAVRQIQQQLAAMVQQHSQTQGGQLDSGEKRDDSPAVISTTRGSSDSQDSAEAEMNVFVFQVYPHPDVVECCLVLLHLSKSSMSFSDSLLQEAKDLLRKYGTSPSVLKASQRFLI</sequence>
<feature type="domain" description="Gem-associated protein 5 TPR" evidence="6">
    <location>
        <begin position="905"/>
        <end position="1113"/>
    </location>
</feature>
<feature type="region of interest" description="Disordered" evidence="4">
    <location>
        <begin position="747"/>
        <end position="813"/>
    </location>
</feature>
<feature type="domain" description="Gem-associated protein 5 second beta-propeller" evidence="7">
    <location>
        <begin position="405"/>
        <end position="716"/>
    </location>
</feature>
<feature type="region of interest" description="Disordered" evidence="4">
    <location>
        <begin position="1383"/>
        <end position="1418"/>
    </location>
</feature>
<dbReference type="GO" id="GO:0000387">
    <property type="term" value="P:spliceosomal snRNP assembly"/>
    <property type="evidence" value="ECO:0007669"/>
    <property type="project" value="TreeGrafter"/>
</dbReference>
<dbReference type="PROSITE" id="PS00678">
    <property type="entry name" value="WD_REPEATS_1"/>
    <property type="match status" value="1"/>
</dbReference>
<evidence type="ECO:0000259" key="5">
    <source>
        <dbReference type="Pfam" id="PF23770"/>
    </source>
</evidence>
<reference evidence="9" key="3">
    <citation type="submission" date="2025-09" db="UniProtKB">
        <authorList>
            <consortium name="Ensembl"/>
        </authorList>
    </citation>
    <scope>IDENTIFICATION</scope>
</reference>
<dbReference type="Pfam" id="PF23774">
    <property type="entry name" value="TPR_GEMI5"/>
    <property type="match status" value="1"/>
</dbReference>
<dbReference type="SMART" id="SM00320">
    <property type="entry name" value="WD40"/>
    <property type="match status" value="13"/>
</dbReference>
<evidence type="ECO:0008006" key="11">
    <source>
        <dbReference type="Google" id="ProtNLM"/>
    </source>
</evidence>
<feature type="repeat" description="WD" evidence="3">
    <location>
        <begin position="648"/>
        <end position="690"/>
    </location>
</feature>
<dbReference type="InterPro" id="IPR052640">
    <property type="entry name" value="Gemin-5"/>
</dbReference>
<dbReference type="PRINTS" id="PR00320">
    <property type="entry name" value="GPROTEINBRPT"/>
</dbReference>
<feature type="domain" description="Gem-associated protein 5 RBS" evidence="8">
    <location>
        <begin position="1170"/>
        <end position="1419"/>
    </location>
</feature>
<dbReference type="Proteomes" id="UP000265100">
    <property type="component" value="Chromosome 10"/>
</dbReference>
<feature type="repeat" description="WD" evidence="3">
    <location>
        <begin position="63"/>
        <end position="107"/>
    </location>
</feature>
<dbReference type="InterPro" id="IPR020472">
    <property type="entry name" value="WD40_PAC1"/>
</dbReference>
<evidence type="ECO:0000259" key="7">
    <source>
        <dbReference type="Pfam" id="PF23775"/>
    </source>
</evidence>
<evidence type="ECO:0000256" key="3">
    <source>
        <dbReference type="PROSITE-ProRule" id="PRU00221"/>
    </source>
</evidence>
<feature type="compositionally biased region" description="Basic residues" evidence="4">
    <location>
        <begin position="748"/>
        <end position="758"/>
    </location>
</feature>
<dbReference type="InterPro" id="IPR015943">
    <property type="entry name" value="WD40/YVTN_repeat-like_dom_sf"/>
</dbReference>
<dbReference type="PROSITE" id="PS50294">
    <property type="entry name" value="WD_REPEATS_REGION"/>
    <property type="match status" value="1"/>
</dbReference>
<accession>A0A3P8R5J5</accession>
<evidence type="ECO:0000256" key="4">
    <source>
        <dbReference type="SAM" id="MobiDB-lite"/>
    </source>
</evidence>
<dbReference type="Ensembl" id="ENSACLT00000037627.2">
    <property type="protein sequence ID" value="ENSACLP00000036754.2"/>
    <property type="gene ID" value="ENSACLG00000024886.2"/>
</dbReference>
<feature type="repeat" description="WD" evidence="3">
    <location>
        <begin position="691"/>
        <end position="733"/>
    </location>
</feature>
<proteinExistence type="predicted"/>
<dbReference type="Pfam" id="PF23775">
    <property type="entry name" value="Beta-prop_RIG_2nd"/>
    <property type="match status" value="1"/>
</dbReference>
<dbReference type="PANTHER" id="PTHR46362">
    <property type="entry name" value="GEM-ASSOCIATED PROTEIN 5"/>
    <property type="match status" value="1"/>
</dbReference>
<keyword evidence="2" id="KW-0677">Repeat</keyword>
<name>A0A3P8R5J5_ASTCA</name>
<feature type="compositionally biased region" description="Low complexity" evidence="4">
    <location>
        <begin position="799"/>
        <end position="813"/>
    </location>
</feature>
<feature type="domain" description="Gem-associated protein 5 first beta-propeller" evidence="5">
    <location>
        <begin position="83"/>
        <end position="213"/>
    </location>
</feature>
<dbReference type="Gene3D" id="1.25.40.980">
    <property type="match status" value="1"/>
</dbReference>
<dbReference type="OrthoDB" id="7326421at2759"/>
<protein>
    <recommendedName>
        <fullName evidence="11">Anaphase-promoting complex subunit 4 WD40 domain-containing protein</fullName>
    </recommendedName>
</protein>
<dbReference type="InterPro" id="IPR056421">
    <property type="entry name" value="TPR_GEMI5"/>
</dbReference>
<dbReference type="InterPro" id="IPR056424">
    <property type="entry name" value="Beta-prop_GEMI5_2nd"/>
</dbReference>
<dbReference type="InterPro" id="IPR056420">
    <property type="entry name" value="GEMI5_RBS"/>
</dbReference>
<feature type="region of interest" description="Disordered" evidence="4">
    <location>
        <begin position="845"/>
        <end position="875"/>
    </location>
</feature>
<reference evidence="9" key="2">
    <citation type="submission" date="2025-08" db="UniProtKB">
        <authorList>
            <consortium name="Ensembl"/>
        </authorList>
    </citation>
    <scope>IDENTIFICATION</scope>
</reference>
<evidence type="ECO:0000313" key="9">
    <source>
        <dbReference type="Ensembl" id="ENSACLP00000036754.2"/>
    </source>
</evidence>
<organism evidence="9 10">
    <name type="scientific">Astatotilapia calliptera</name>
    <name type="common">Eastern happy</name>
    <name type="synonym">Chromis callipterus</name>
    <dbReference type="NCBI Taxonomy" id="8154"/>
    <lineage>
        <taxon>Eukaryota</taxon>
        <taxon>Metazoa</taxon>
        <taxon>Chordata</taxon>
        <taxon>Craniata</taxon>
        <taxon>Vertebrata</taxon>
        <taxon>Euteleostomi</taxon>
        <taxon>Actinopterygii</taxon>
        <taxon>Neopterygii</taxon>
        <taxon>Teleostei</taxon>
        <taxon>Neoteleostei</taxon>
        <taxon>Acanthomorphata</taxon>
        <taxon>Ovalentaria</taxon>
        <taxon>Cichlomorphae</taxon>
        <taxon>Cichliformes</taxon>
        <taxon>Cichlidae</taxon>
        <taxon>African cichlids</taxon>
        <taxon>Pseudocrenilabrinae</taxon>
        <taxon>Haplochromini</taxon>
        <taxon>Astatotilapia</taxon>
    </lineage>
</organism>
<dbReference type="InterPro" id="IPR001680">
    <property type="entry name" value="WD40_rpt"/>
</dbReference>
<reference evidence="9" key="1">
    <citation type="submission" date="2018-05" db="EMBL/GenBank/DDBJ databases">
        <authorList>
            <person name="Datahose"/>
        </authorList>
    </citation>
    <scope>NUCLEOTIDE SEQUENCE</scope>
</reference>
<feature type="compositionally biased region" description="Polar residues" evidence="4">
    <location>
        <begin position="1406"/>
        <end position="1418"/>
    </location>
</feature>
<evidence type="ECO:0000256" key="2">
    <source>
        <dbReference type="ARBA" id="ARBA00022737"/>
    </source>
</evidence>
<dbReference type="InterPro" id="IPR056432">
    <property type="entry name" value="Beta-prop_GEMI5_1st"/>
</dbReference>
<dbReference type="SUPFAM" id="SSF50998">
    <property type="entry name" value="Quinoprotein alcohol dehydrogenase-like"/>
    <property type="match status" value="1"/>
</dbReference>
<feature type="domain" description="Gem-associated protein 5 RBS" evidence="8">
    <location>
        <begin position="1430"/>
        <end position="1470"/>
    </location>
</feature>
<dbReference type="GeneTree" id="ENSGT00620000088064"/>
<dbReference type="Gene3D" id="2.130.10.10">
    <property type="entry name" value="YVTN repeat-like/Quinoprotein amine dehydrogenase"/>
    <property type="match status" value="2"/>
</dbReference>
<dbReference type="PANTHER" id="PTHR46362:SF1">
    <property type="entry name" value="GEM-ASSOCIATED PROTEIN 5"/>
    <property type="match status" value="1"/>
</dbReference>
<evidence type="ECO:0000259" key="8">
    <source>
        <dbReference type="Pfam" id="PF23777"/>
    </source>
</evidence>
<keyword evidence="1 3" id="KW-0853">WD repeat</keyword>
<dbReference type="PROSITE" id="PS50082">
    <property type="entry name" value="WD_REPEATS_2"/>
    <property type="match status" value="4"/>
</dbReference>
<dbReference type="Pfam" id="PF00400">
    <property type="entry name" value="WD40"/>
    <property type="match status" value="1"/>
</dbReference>
<evidence type="ECO:0000259" key="6">
    <source>
        <dbReference type="Pfam" id="PF23774"/>
    </source>
</evidence>
<evidence type="ECO:0000256" key="1">
    <source>
        <dbReference type="ARBA" id="ARBA00022574"/>
    </source>
</evidence>
<dbReference type="Pfam" id="PF23770">
    <property type="entry name" value="Beta-prop_RIG_1st"/>
    <property type="match status" value="1"/>
</dbReference>
<dbReference type="GO" id="GO:0032797">
    <property type="term" value="C:SMN complex"/>
    <property type="evidence" value="ECO:0007669"/>
    <property type="project" value="TreeGrafter"/>
</dbReference>